<dbReference type="Proteomes" id="UP000636800">
    <property type="component" value="Chromosome 6"/>
</dbReference>
<organism evidence="4 5">
    <name type="scientific">Vanilla planifolia</name>
    <name type="common">Vanilla</name>
    <dbReference type="NCBI Taxonomy" id="51239"/>
    <lineage>
        <taxon>Eukaryota</taxon>
        <taxon>Viridiplantae</taxon>
        <taxon>Streptophyta</taxon>
        <taxon>Embryophyta</taxon>
        <taxon>Tracheophyta</taxon>
        <taxon>Spermatophyta</taxon>
        <taxon>Magnoliopsida</taxon>
        <taxon>Liliopsida</taxon>
        <taxon>Asparagales</taxon>
        <taxon>Orchidaceae</taxon>
        <taxon>Vanilloideae</taxon>
        <taxon>Vanilleae</taxon>
        <taxon>Vanilla</taxon>
    </lineage>
</organism>
<feature type="region of interest" description="Disordered" evidence="3">
    <location>
        <begin position="289"/>
        <end position="338"/>
    </location>
</feature>
<evidence type="ECO:0000313" key="4">
    <source>
        <dbReference type="EMBL" id="KAG0477099.1"/>
    </source>
</evidence>
<feature type="compositionally biased region" description="Basic and acidic residues" evidence="3">
    <location>
        <begin position="319"/>
        <end position="338"/>
    </location>
</feature>
<dbReference type="PANTHER" id="PTHR32295:SF123">
    <property type="entry name" value="PROTEIN IQ-DOMAIN 5"/>
    <property type="match status" value="1"/>
</dbReference>
<dbReference type="InterPro" id="IPR000048">
    <property type="entry name" value="IQ_motif_EF-hand-BS"/>
</dbReference>
<dbReference type="GO" id="GO:0005516">
    <property type="term" value="F:calmodulin binding"/>
    <property type="evidence" value="ECO:0007669"/>
    <property type="project" value="UniProtKB-KW"/>
</dbReference>
<dbReference type="EMBL" id="JADCNL010000006">
    <property type="protein sequence ID" value="KAG0477099.1"/>
    <property type="molecule type" value="Genomic_DNA"/>
</dbReference>
<dbReference type="Gene3D" id="1.20.5.190">
    <property type="match status" value="1"/>
</dbReference>
<evidence type="ECO:0000256" key="2">
    <source>
        <dbReference type="ARBA" id="ARBA00024341"/>
    </source>
</evidence>
<dbReference type="AlphaFoldDB" id="A0A835UV84"/>
<dbReference type="PANTHER" id="PTHR32295">
    <property type="entry name" value="IQ-DOMAIN 5-RELATED"/>
    <property type="match status" value="1"/>
</dbReference>
<comment type="similarity">
    <text evidence="2">Belongs to the IQD family.</text>
</comment>
<dbReference type="Pfam" id="PF00612">
    <property type="entry name" value="IQ"/>
    <property type="match status" value="2"/>
</dbReference>
<protein>
    <submittedName>
        <fullName evidence="4">Uncharacterized protein</fullName>
    </submittedName>
</protein>
<evidence type="ECO:0000313" key="5">
    <source>
        <dbReference type="Proteomes" id="UP000636800"/>
    </source>
</evidence>
<reference evidence="4 5" key="1">
    <citation type="journal article" date="2020" name="Nat. Food">
        <title>A phased Vanilla planifolia genome enables genetic improvement of flavour and production.</title>
        <authorList>
            <person name="Hasing T."/>
            <person name="Tang H."/>
            <person name="Brym M."/>
            <person name="Khazi F."/>
            <person name="Huang T."/>
            <person name="Chambers A.H."/>
        </authorList>
    </citation>
    <scope>NUCLEOTIDE SEQUENCE [LARGE SCALE GENOMIC DNA]</scope>
    <source>
        <tissue evidence="4">Leaf</tissue>
    </source>
</reference>
<gene>
    <name evidence="4" type="ORF">HPP92_013940</name>
</gene>
<name>A0A835UV84_VANPL</name>
<keyword evidence="1" id="KW-0112">Calmodulin-binding</keyword>
<keyword evidence="5" id="KW-1185">Reference proteome</keyword>
<proteinExistence type="inferred from homology"/>
<dbReference type="OrthoDB" id="770435at2759"/>
<comment type="caution">
    <text evidence="4">The sequence shown here is derived from an EMBL/GenBank/DDBJ whole genome shotgun (WGS) entry which is preliminary data.</text>
</comment>
<sequence length="338" mass="37996">MGISAKWFKSLVGVKKLVGMQNLGTSEFVNTMQKRDTTGHFWYWRNHFINCYAASSENECGNKISLSIDDAIVQTSSNSASSPATSLHERESAQVQCEHVKEEWAATVIQTAFRALLARRALRALKGLVKLQALVRGHAVRKQAAITLRSMQALVRVQARVKARRVCIALKSKLGLQLGHQNIAHGACFKEIETQEGWCDSIGSVEEIQAKLLRRQEAAARRKRAMGYALSHQWQAVSKQQMVPAAYEPDKNNQGWKWLERWMAVRPWDNFFLDINLKDGVLINGKGAAERNKGSKSLPNPSNRKPICTLHSGSTTTKRLVDRTRATKEKHESKKSNH</sequence>
<accession>A0A835UV84</accession>
<evidence type="ECO:0000256" key="1">
    <source>
        <dbReference type="ARBA" id="ARBA00022860"/>
    </source>
</evidence>
<evidence type="ECO:0000256" key="3">
    <source>
        <dbReference type="SAM" id="MobiDB-lite"/>
    </source>
</evidence>
<dbReference type="PROSITE" id="PS50096">
    <property type="entry name" value="IQ"/>
    <property type="match status" value="2"/>
</dbReference>